<dbReference type="AlphaFoldDB" id="R1AXS0"/>
<evidence type="ECO:0000313" key="1">
    <source>
        <dbReference type="EMBL" id="EOD01452.1"/>
    </source>
</evidence>
<gene>
    <name evidence="1" type="ORF">L21TH_0499</name>
</gene>
<proteinExistence type="predicted"/>
<evidence type="ECO:0000313" key="2">
    <source>
        <dbReference type="Proteomes" id="UP000013378"/>
    </source>
</evidence>
<dbReference type="STRING" id="1304284.L21TH_0499"/>
<accession>R1AXS0</accession>
<dbReference type="EMBL" id="ARZA01000058">
    <property type="protein sequence ID" value="EOD01452.1"/>
    <property type="molecule type" value="Genomic_DNA"/>
</dbReference>
<reference evidence="1 2" key="1">
    <citation type="journal article" date="2015" name="Geomicrobiol. J.">
        <title>Caldisalinibacter kiritimatiensis gen. nov., sp. nov., a moderately thermohalophilic thiosulfate-reducing bacterium from a hypersaline microbial mat.</title>
        <authorList>
            <person name="Ben Hania W."/>
            <person name="Joseph M."/>
            <person name="Fiebig A."/>
            <person name="Bunk B."/>
            <person name="Klenk H.-P."/>
            <person name="Fardeau M.-L."/>
            <person name="Spring S."/>
        </authorList>
    </citation>
    <scope>NUCLEOTIDE SEQUENCE [LARGE SCALE GENOMIC DNA]</scope>
    <source>
        <strain evidence="1 2">L21-TH-D2</strain>
    </source>
</reference>
<dbReference type="Proteomes" id="UP000013378">
    <property type="component" value="Unassembled WGS sequence"/>
</dbReference>
<organism evidence="1 2">
    <name type="scientific">Caldisalinibacter kiritimatiensis</name>
    <dbReference type="NCBI Taxonomy" id="1304284"/>
    <lineage>
        <taxon>Bacteria</taxon>
        <taxon>Bacillati</taxon>
        <taxon>Bacillota</taxon>
        <taxon>Tissierellia</taxon>
        <taxon>Tissierellales</taxon>
        <taxon>Thermohalobacteraceae</taxon>
        <taxon>Caldisalinibacter</taxon>
    </lineage>
</organism>
<comment type="caution">
    <text evidence="1">The sequence shown here is derived from an EMBL/GenBank/DDBJ whole genome shotgun (WGS) entry which is preliminary data.</text>
</comment>
<name>R1AXS0_9FIRM</name>
<protein>
    <submittedName>
        <fullName evidence="1">Uncharacterized protein</fullName>
    </submittedName>
</protein>
<keyword evidence="2" id="KW-1185">Reference proteome</keyword>
<dbReference type="RefSeq" id="WP_006308235.1">
    <property type="nucleotide sequence ID" value="NZ_ARZA01000058.1"/>
</dbReference>
<sequence>MLNKKLYLEQCICLLSEMITDIIDYDSDSDSVIYILVGPEKIEHLKKLISNEKDLENYLQGYGENWKEEGFDITGILSEICSKFNVDIWVDFKENKFFLNNV</sequence>